<evidence type="ECO:0000256" key="1">
    <source>
        <dbReference type="SAM" id="MobiDB-lite"/>
    </source>
</evidence>
<name>E4Y273_OIKDI</name>
<organism evidence="2">
    <name type="scientific">Oikopleura dioica</name>
    <name type="common">Tunicate</name>
    <dbReference type="NCBI Taxonomy" id="34765"/>
    <lineage>
        <taxon>Eukaryota</taxon>
        <taxon>Metazoa</taxon>
        <taxon>Chordata</taxon>
        <taxon>Tunicata</taxon>
        <taxon>Appendicularia</taxon>
        <taxon>Copelata</taxon>
        <taxon>Oikopleuridae</taxon>
        <taxon>Oikopleura</taxon>
    </lineage>
</organism>
<reference evidence="2" key="1">
    <citation type="journal article" date="2010" name="Science">
        <title>Plasticity of animal genome architecture unmasked by rapid evolution of a pelagic tunicate.</title>
        <authorList>
            <person name="Denoeud F."/>
            <person name="Henriet S."/>
            <person name="Mungpakdee S."/>
            <person name="Aury J.M."/>
            <person name="Da Silva C."/>
            <person name="Brinkmann H."/>
            <person name="Mikhaleva J."/>
            <person name="Olsen L.C."/>
            <person name="Jubin C."/>
            <person name="Canestro C."/>
            <person name="Bouquet J.M."/>
            <person name="Danks G."/>
            <person name="Poulain J."/>
            <person name="Campsteijn C."/>
            <person name="Adamski M."/>
            <person name="Cross I."/>
            <person name="Yadetie F."/>
            <person name="Muffato M."/>
            <person name="Louis A."/>
            <person name="Butcher S."/>
            <person name="Tsagkogeorga G."/>
            <person name="Konrad A."/>
            <person name="Singh S."/>
            <person name="Jensen M.F."/>
            <person name="Cong E.H."/>
            <person name="Eikeseth-Otteraa H."/>
            <person name="Noel B."/>
            <person name="Anthouard V."/>
            <person name="Porcel B.M."/>
            <person name="Kachouri-Lafond R."/>
            <person name="Nishino A."/>
            <person name="Ugolini M."/>
            <person name="Chourrout P."/>
            <person name="Nishida H."/>
            <person name="Aasland R."/>
            <person name="Huzurbazar S."/>
            <person name="Westhof E."/>
            <person name="Delsuc F."/>
            <person name="Lehrach H."/>
            <person name="Reinhardt R."/>
            <person name="Weissenbach J."/>
            <person name="Roy S.W."/>
            <person name="Artiguenave F."/>
            <person name="Postlethwait J.H."/>
            <person name="Manak J.R."/>
            <person name="Thompson E.M."/>
            <person name="Jaillon O."/>
            <person name="Du Pasquier L."/>
            <person name="Boudinot P."/>
            <person name="Liberles D.A."/>
            <person name="Volff J.N."/>
            <person name="Philippe H."/>
            <person name="Lenhard B."/>
            <person name="Roest Crollius H."/>
            <person name="Wincker P."/>
            <person name="Chourrout D."/>
        </authorList>
    </citation>
    <scope>NUCLEOTIDE SEQUENCE [LARGE SCALE GENOMIC DNA]</scope>
</reference>
<feature type="region of interest" description="Disordered" evidence="1">
    <location>
        <begin position="16"/>
        <end position="55"/>
    </location>
</feature>
<dbReference type="InParanoid" id="E4Y273"/>
<evidence type="ECO:0000313" key="2">
    <source>
        <dbReference type="EMBL" id="CBY15967.1"/>
    </source>
</evidence>
<feature type="compositionally biased region" description="Basic and acidic residues" evidence="1">
    <location>
        <begin position="45"/>
        <end position="55"/>
    </location>
</feature>
<dbReference type="AlphaFoldDB" id="E4Y273"/>
<sequence>CQSSVLKAFAPYQNSSLAKKSDPPVAALTNSQPIPTLTPSRRKERAYSYEKYDDL</sequence>
<feature type="non-terminal residue" evidence="2">
    <location>
        <position position="1"/>
    </location>
</feature>
<keyword evidence="3" id="KW-1185">Reference proteome</keyword>
<accession>E4Y273</accession>
<dbReference type="Proteomes" id="UP000001307">
    <property type="component" value="Unassembled WGS sequence"/>
</dbReference>
<evidence type="ECO:0000313" key="3">
    <source>
        <dbReference type="Proteomes" id="UP000001307"/>
    </source>
</evidence>
<proteinExistence type="predicted"/>
<dbReference type="EMBL" id="FN653775">
    <property type="protein sequence ID" value="CBY15967.1"/>
    <property type="molecule type" value="Genomic_DNA"/>
</dbReference>
<gene>
    <name evidence="2" type="ORF">GSOID_T00016264001</name>
</gene>
<feature type="compositionally biased region" description="Polar residues" evidence="1">
    <location>
        <begin position="28"/>
        <end position="39"/>
    </location>
</feature>
<protein>
    <submittedName>
        <fullName evidence="2">Uncharacterized protein</fullName>
    </submittedName>
</protein>